<dbReference type="EMBL" id="PYAC01000004">
    <property type="protein sequence ID" value="RAO22773.1"/>
    <property type="molecule type" value="Genomic_DNA"/>
</dbReference>
<comment type="caution">
    <text evidence="1">The sequence shown here is derived from an EMBL/GenBank/DDBJ whole genome shotgun (WGS) entry which is preliminary data.</text>
</comment>
<evidence type="ECO:0000313" key="1">
    <source>
        <dbReference type="EMBL" id="RAO05414.1"/>
    </source>
</evidence>
<dbReference type="Proteomes" id="UP000248966">
    <property type="component" value="Unassembled WGS sequence"/>
</dbReference>
<reference evidence="3 4" key="1">
    <citation type="submission" date="2018-03" db="EMBL/GenBank/DDBJ databases">
        <title>Defining the species Micromonospora saelicesensis and Micromonospora noduli under the framework of genomics.</title>
        <authorList>
            <person name="Riesco R."/>
            <person name="Trujillo M.E."/>
        </authorList>
    </citation>
    <scope>NUCLEOTIDE SEQUENCE [LARGE SCALE GENOMIC DNA]</scope>
    <source>
        <strain evidence="1 3">LAH08</strain>
        <strain evidence="2 4">MED15</strain>
    </source>
</reference>
<evidence type="ECO:0000313" key="3">
    <source>
        <dbReference type="Proteomes" id="UP000248966"/>
    </source>
</evidence>
<sequence>MTSVSSGSAELFDSGYTGDGLEHTTHLTVDLARGTYLIRTAFVQPDKRTALVLVHLADQTKSA</sequence>
<name>A0A328ND65_9ACTN</name>
<evidence type="ECO:0000313" key="2">
    <source>
        <dbReference type="EMBL" id="RAO22773.1"/>
    </source>
</evidence>
<dbReference type="Proteomes" id="UP000249045">
    <property type="component" value="Unassembled WGS sequence"/>
</dbReference>
<dbReference type="EMBL" id="PYAA01000004">
    <property type="protein sequence ID" value="RAO05414.1"/>
    <property type="molecule type" value="Genomic_DNA"/>
</dbReference>
<protein>
    <submittedName>
        <fullName evidence="1">Uncharacterized protein</fullName>
    </submittedName>
</protein>
<dbReference type="RefSeq" id="WP_146754768.1">
    <property type="nucleotide sequence ID" value="NZ_JBFAQI010000009.1"/>
</dbReference>
<evidence type="ECO:0000313" key="4">
    <source>
        <dbReference type="Proteomes" id="UP000249045"/>
    </source>
</evidence>
<gene>
    <name evidence="1" type="ORF">LAH08_00872</name>
    <name evidence="2" type="ORF">MED15_01623</name>
</gene>
<dbReference type="AlphaFoldDB" id="A0A328ND65"/>
<organism evidence="1 3">
    <name type="scientific">Micromonospora noduli</name>
    <dbReference type="NCBI Taxonomy" id="709876"/>
    <lineage>
        <taxon>Bacteria</taxon>
        <taxon>Bacillati</taxon>
        <taxon>Actinomycetota</taxon>
        <taxon>Actinomycetes</taxon>
        <taxon>Micromonosporales</taxon>
        <taxon>Micromonosporaceae</taxon>
        <taxon>Micromonospora</taxon>
    </lineage>
</organism>
<proteinExistence type="predicted"/>
<keyword evidence="4" id="KW-1185">Reference proteome</keyword>
<accession>A0A328ND65</accession>